<proteinExistence type="predicted"/>
<evidence type="ECO:0008006" key="4">
    <source>
        <dbReference type="Google" id="ProtNLM"/>
    </source>
</evidence>
<comment type="caution">
    <text evidence="2">The sequence shown here is derived from an EMBL/GenBank/DDBJ whole genome shotgun (WGS) entry which is preliminary data.</text>
</comment>
<dbReference type="RefSeq" id="WP_307044635.1">
    <property type="nucleotide sequence ID" value="NZ_JAUSYY010000001.1"/>
</dbReference>
<evidence type="ECO:0000313" key="2">
    <source>
        <dbReference type="EMBL" id="MDQ0896052.1"/>
    </source>
</evidence>
<dbReference type="Proteomes" id="UP001239083">
    <property type="component" value="Unassembled WGS sequence"/>
</dbReference>
<organism evidence="2 3">
    <name type="scientific">Agromyces ramosus</name>
    <dbReference type="NCBI Taxonomy" id="33879"/>
    <lineage>
        <taxon>Bacteria</taxon>
        <taxon>Bacillati</taxon>
        <taxon>Actinomycetota</taxon>
        <taxon>Actinomycetes</taxon>
        <taxon>Micrococcales</taxon>
        <taxon>Microbacteriaceae</taxon>
        <taxon>Agromyces</taxon>
    </lineage>
</organism>
<evidence type="ECO:0000313" key="3">
    <source>
        <dbReference type="Proteomes" id="UP001239083"/>
    </source>
</evidence>
<name>A0ABU0RE15_9MICO</name>
<protein>
    <recommendedName>
        <fullName evidence="4">Lipoprotein</fullName>
    </recommendedName>
</protein>
<sequence>MSGRGVILARATAVLAAVAVIAVQISACAGYSSDSEPLAENHSGEPLSVEVNGEVIEPEDDALWSARVDGQKLVLTVPESGGCATQVQLSGVDVASKTIDVAARSENEGSCAANLFLSPKELLVDTDVRGFTVHVRLDEG</sequence>
<feature type="chain" id="PRO_5045842428" description="Lipoprotein" evidence="1">
    <location>
        <begin position="30"/>
        <end position="140"/>
    </location>
</feature>
<feature type="signal peptide" evidence="1">
    <location>
        <begin position="1"/>
        <end position="29"/>
    </location>
</feature>
<accession>A0ABU0RE15</accession>
<reference evidence="2 3" key="1">
    <citation type="submission" date="2023-07" db="EMBL/GenBank/DDBJ databases">
        <title>Comparative genomics of wheat-associated soil bacteria to identify genetic determinants of phenazine resistance.</title>
        <authorList>
            <person name="Mouncey N."/>
        </authorList>
    </citation>
    <scope>NUCLEOTIDE SEQUENCE [LARGE SCALE GENOMIC DNA]</scope>
    <source>
        <strain evidence="2 3">V3I3</strain>
    </source>
</reference>
<dbReference type="EMBL" id="JAUSYY010000001">
    <property type="protein sequence ID" value="MDQ0896052.1"/>
    <property type="molecule type" value="Genomic_DNA"/>
</dbReference>
<keyword evidence="1" id="KW-0732">Signal</keyword>
<gene>
    <name evidence="2" type="ORF">QFZ26_003607</name>
</gene>
<keyword evidence="3" id="KW-1185">Reference proteome</keyword>
<evidence type="ECO:0000256" key="1">
    <source>
        <dbReference type="SAM" id="SignalP"/>
    </source>
</evidence>